<evidence type="ECO:0000313" key="5">
    <source>
        <dbReference type="Proteomes" id="UP000000763"/>
    </source>
</evidence>
<feature type="region of interest" description="Disordered" evidence="1">
    <location>
        <begin position="152"/>
        <end position="182"/>
    </location>
</feature>
<feature type="compositionally biased region" description="Gly residues" evidence="1">
    <location>
        <begin position="48"/>
        <end position="59"/>
    </location>
</feature>
<evidence type="ECO:0000256" key="2">
    <source>
        <dbReference type="SAM" id="Phobius"/>
    </source>
</evidence>
<feature type="region of interest" description="Disordered" evidence="1">
    <location>
        <begin position="1"/>
        <end position="62"/>
    </location>
</feature>
<feature type="transmembrane region" description="Helical" evidence="2">
    <location>
        <begin position="247"/>
        <end position="278"/>
    </location>
</feature>
<protein>
    <submittedName>
        <fullName evidence="3">Uncharacterized protein</fullName>
    </submittedName>
</protein>
<reference evidence="4" key="2">
    <citation type="submission" date="2002-04" db="EMBL/GenBank/DDBJ databases">
        <title>Rice Genomic Sequence.</title>
        <authorList>
            <person name="Wing R.A."/>
            <person name="Yu Y."/>
            <person name="Yang T.J."/>
            <person name="Nah G."/>
            <person name="Soderlund C."/>
            <person name="Chen M."/>
            <person name="Kim H.-R."/>
            <person name="Rambo T."/>
            <person name="Saski C."/>
            <person name="Henry D."/>
            <person name="Oates R."/>
            <person name="Simmons J."/>
        </authorList>
    </citation>
    <scope>NUCLEOTIDE SEQUENCE</scope>
</reference>
<gene>
    <name evidence="3" type="primary">OSJNBb0075K12.4</name>
    <name evidence="4" type="ORF">OSJNAb0023M11.9</name>
</gene>
<keyword evidence="2" id="KW-0472">Membrane</keyword>
<accession>Q7G6R6</accession>
<keyword evidence="2" id="KW-1133">Transmembrane helix</keyword>
<reference evidence="5" key="4">
    <citation type="journal article" date="2008" name="Nucleic Acids Res.">
        <title>The rice annotation project database (RAP-DB): 2008 update.</title>
        <authorList>
            <consortium name="The rice annotation project (RAP)"/>
        </authorList>
    </citation>
    <scope>GENOME REANNOTATION</scope>
    <source>
        <strain evidence="5">cv. Nipponbare</strain>
    </source>
</reference>
<keyword evidence="2" id="KW-0812">Transmembrane</keyword>
<evidence type="ECO:0000256" key="1">
    <source>
        <dbReference type="SAM" id="MobiDB-lite"/>
    </source>
</evidence>
<dbReference type="Proteomes" id="UP000000763">
    <property type="component" value="Chromosome 10"/>
</dbReference>
<proteinExistence type="predicted"/>
<evidence type="ECO:0000313" key="4">
    <source>
        <dbReference type="EMBL" id="AAM10756.1"/>
    </source>
</evidence>
<dbReference type="EMBL" id="AC092750">
    <property type="protein sequence ID" value="AAM08570.1"/>
    <property type="molecule type" value="Genomic_DNA"/>
</dbReference>
<dbReference type="AlphaFoldDB" id="Q8RUB2"/>
<evidence type="ECO:0000313" key="3">
    <source>
        <dbReference type="EMBL" id="AAM08570.1"/>
    </source>
</evidence>
<accession>Q8RUB2</accession>
<reference evidence="3" key="1">
    <citation type="submission" date="2002-04" db="EMBL/GenBank/DDBJ databases">
        <title>Genomic sequence for Oryza sativa, Nipponbare strain, clone OSJNBb0075K12, from chromosome 10, complete sequence.</title>
        <authorList>
            <person name="McCombie W.R."/>
            <person name="de la Bastide M."/>
            <person name="Spiegel L."/>
            <person name="Nascimento L."/>
            <person name="Zutavern T."/>
            <person name="Balija V."/>
            <person name="Bell M."/>
            <person name="Preston R."/>
            <person name="Kirchoff K."/>
            <person name="Kuit K."/>
            <person name="Baker J."/>
            <person name="Santos L."/>
            <person name="Miller B."/>
            <person name="Cunnius D.M."/>
            <person name="Katzenberger F."/>
            <person name="Muller S."/>
            <person name="Shah R."/>
            <person name="King L."/>
            <person name="Yang C."/>
            <person name="Dike S."/>
            <person name="O'Shaughnessy A."/>
            <person name="Palmer L."/>
            <person name="Dedhia N."/>
        </authorList>
    </citation>
    <scope>NUCLEOTIDE SEQUENCE</scope>
</reference>
<dbReference type="EMBL" id="AC112514">
    <property type="protein sequence ID" value="AAM10756.1"/>
    <property type="molecule type" value="Genomic_DNA"/>
</dbReference>
<reference evidence="5" key="3">
    <citation type="journal article" date="2005" name="Nature">
        <title>The map-based sequence of the rice genome.</title>
        <authorList>
            <consortium name="International rice genome sequencing project (IRGSP)"/>
            <person name="Matsumoto T."/>
            <person name="Wu J."/>
            <person name="Kanamori H."/>
            <person name="Katayose Y."/>
            <person name="Fujisawa M."/>
            <person name="Namiki N."/>
            <person name="Mizuno H."/>
            <person name="Yamamoto K."/>
            <person name="Antonio B.A."/>
            <person name="Baba T."/>
            <person name="Sakata K."/>
            <person name="Nagamura Y."/>
            <person name="Aoki H."/>
            <person name="Arikawa K."/>
            <person name="Arita K."/>
            <person name="Bito T."/>
            <person name="Chiden Y."/>
            <person name="Fujitsuka N."/>
            <person name="Fukunaka R."/>
            <person name="Hamada M."/>
            <person name="Harada C."/>
            <person name="Hayashi A."/>
            <person name="Hijishita S."/>
            <person name="Honda M."/>
            <person name="Hosokawa S."/>
            <person name="Ichikawa Y."/>
            <person name="Idonuma A."/>
            <person name="Iijima M."/>
            <person name="Ikeda M."/>
            <person name="Ikeno M."/>
            <person name="Ito K."/>
            <person name="Ito S."/>
            <person name="Ito T."/>
            <person name="Ito Y."/>
            <person name="Ito Y."/>
            <person name="Iwabuchi A."/>
            <person name="Kamiya K."/>
            <person name="Karasawa W."/>
            <person name="Kurita K."/>
            <person name="Katagiri S."/>
            <person name="Kikuta A."/>
            <person name="Kobayashi H."/>
            <person name="Kobayashi N."/>
            <person name="Machita K."/>
            <person name="Maehara T."/>
            <person name="Masukawa M."/>
            <person name="Mizubayashi T."/>
            <person name="Mukai Y."/>
            <person name="Nagasaki H."/>
            <person name="Nagata Y."/>
            <person name="Naito S."/>
            <person name="Nakashima M."/>
            <person name="Nakama Y."/>
            <person name="Nakamichi Y."/>
            <person name="Nakamura M."/>
            <person name="Meguro A."/>
            <person name="Negishi M."/>
            <person name="Ohta I."/>
            <person name="Ohta T."/>
            <person name="Okamoto M."/>
            <person name="Ono N."/>
            <person name="Saji S."/>
            <person name="Sakaguchi M."/>
            <person name="Sakai K."/>
            <person name="Shibata M."/>
            <person name="Shimokawa T."/>
            <person name="Song J."/>
            <person name="Takazaki Y."/>
            <person name="Terasawa K."/>
            <person name="Tsugane M."/>
            <person name="Tsuji K."/>
            <person name="Ueda S."/>
            <person name="Waki K."/>
            <person name="Yamagata H."/>
            <person name="Yamamoto M."/>
            <person name="Yamamoto S."/>
            <person name="Yamane H."/>
            <person name="Yoshiki S."/>
            <person name="Yoshihara R."/>
            <person name="Yukawa K."/>
            <person name="Zhong H."/>
            <person name="Yano M."/>
            <person name="Yuan Q."/>
            <person name="Ouyang S."/>
            <person name="Liu J."/>
            <person name="Jones K.M."/>
            <person name="Gansberger K."/>
            <person name="Moffat K."/>
            <person name="Hill J."/>
            <person name="Bera J."/>
            <person name="Fadrosh D."/>
            <person name="Jin S."/>
            <person name="Johri S."/>
            <person name="Kim M."/>
            <person name="Overton L."/>
            <person name="Reardon M."/>
            <person name="Tsitrin T."/>
            <person name="Vuong H."/>
            <person name="Weaver B."/>
            <person name="Ciecko A."/>
            <person name="Tallon L."/>
            <person name="Jackson J."/>
            <person name="Pai G."/>
            <person name="Aken S.V."/>
            <person name="Utterback T."/>
            <person name="Reidmuller S."/>
            <person name="Feldblyum T."/>
            <person name="Hsiao J."/>
            <person name="Zismann V."/>
            <person name="Iobst S."/>
            <person name="de Vazeille A.R."/>
            <person name="Buell C.R."/>
            <person name="Ying K."/>
            <person name="Li Y."/>
            <person name="Lu T."/>
            <person name="Huang Y."/>
            <person name="Zhao Q."/>
            <person name="Feng Q."/>
            <person name="Zhang L."/>
            <person name="Zhu J."/>
            <person name="Weng Q."/>
            <person name="Mu J."/>
            <person name="Lu Y."/>
            <person name="Fan D."/>
            <person name="Liu Y."/>
            <person name="Guan J."/>
            <person name="Zhang Y."/>
            <person name="Yu S."/>
            <person name="Liu X."/>
            <person name="Zhang Y."/>
            <person name="Hong G."/>
            <person name="Han B."/>
            <person name="Choisne N."/>
            <person name="Demange N."/>
            <person name="Orjeda G."/>
            <person name="Samain S."/>
            <person name="Cattolico L."/>
            <person name="Pelletier E."/>
            <person name="Couloux A."/>
            <person name="Segurens B."/>
            <person name="Wincker P."/>
            <person name="D'Hont A."/>
            <person name="Scarpelli C."/>
            <person name="Weissenbach J."/>
            <person name="Salanoubat M."/>
            <person name="Quetier F."/>
            <person name="Yu Y."/>
            <person name="Kim H.R."/>
            <person name="Rambo T."/>
            <person name="Currie J."/>
            <person name="Collura K."/>
            <person name="Luo M."/>
            <person name="Yang T."/>
            <person name="Ammiraju J.S.S."/>
            <person name="Engler F."/>
            <person name="Soderlund C."/>
            <person name="Wing R.A."/>
            <person name="Palmer L.E."/>
            <person name="de la Bastide M."/>
            <person name="Spiegel L."/>
            <person name="Nascimento L."/>
            <person name="Zutavern T."/>
            <person name="O'Shaughnessy A."/>
            <person name="Dike S."/>
            <person name="Dedhia N."/>
            <person name="Preston R."/>
            <person name="Balija V."/>
            <person name="McCombie W.R."/>
            <person name="Chow T."/>
            <person name="Chen H."/>
            <person name="Chung M."/>
            <person name="Chen C."/>
            <person name="Shaw J."/>
            <person name="Wu H."/>
            <person name="Hsiao K."/>
            <person name="Chao Y."/>
            <person name="Chu M."/>
            <person name="Cheng C."/>
            <person name="Hour A."/>
            <person name="Lee P."/>
            <person name="Lin S."/>
            <person name="Lin Y."/>
            <person name="Liou J."/>
            <person name="Liu S."/>
            <person name="Hsing Y."/>
            <person name="Raghuvanshi S."/>
            <person name="Mohanty A."/>
            <person name="Bharti A.K."/>
            <person name="Gaur A."/>
            <person name="Gupta V."/>
            <person name="Kumar D."/>
            <person name="Ravi V."/>
            <person name="Vij S."/>
            <person name="Kapur A."/>
            <person name="Khurana P."/>
            <person name="Khurana P."/>
            <person name="Khurana J.P."/>
            <person name="Tyagi A.K."/>
            <person name="Gaikwad K."/>
            <person name="Singh A."/>
            <person name="Dalal V."/>
            <person name="Srivastava S."/>
            <person name="Dixit A."/>
            <person name="Pal A.K."/>
            <person name="Ghazi I.A."/>
            <person name="Yadav M."/>
            <person name="Pandit A."/>
            <person name="Bhargava A."/>
            <person name="Sureshbabu K."/>
            <person name="Batra K."/>
            <person name="Sharma T.R."/>
            <person name="Mohapatra T."/>
            <person name="Singh N.K."/>
            <person name="Messing J."/>
            <person name="Nelson A.B."/>
            <person name="Fuks G."/>
            <person name="Kavchok S."/>
            <person name="Keizer G."/>
            <person name="Linton E."/>
            <person name="Llaca V."/>
            <person name="Song R."/>
            <person name="Tanyolac B."/>
            <person name="Young S."/>
            <person name="Ho-Il K."/>
            <person name="Hahn J.H."/>
            <person name="Sangsakoo G."/>
            <person name="Vanavichit A."/>
            <person name="de Mattos Luiz.A.T."/>
            <person name="Zimmer P.D."/>
            <person name="Malone G."/>
            <person name="Dellagostin O."/>
            <person name="de Oliveira A.C."/>
            <person name="Bevan M."/>
            <person name="Bancroft I."/>
            <person name="Minx P."/>
            <person name="Cordum H."/>
            <person name="Wilson R."/>
            <person name="Cheng Z."/>
            <person name="Jin W."/>
            <person name="Jiang J."/>
            <person name="Leong S.A."/>
            <person name="Iwama H."/>
            <person name="Gojobori T."/>
            <person name="Itoh T."/>
            <person name="Niimura Y."/>
            <person name="Fujii Y."/>
            <person name="Habara T."/>
            <person name="Sakai H."/>
            <person name="Sato Y."/>
            <person name="Wilson G."/>
            <person name="Kumar K."/>
            <person name="McCouch S."/>
            <person name="Juretic N."/>
            <person name="Hoen D."/>
            <person name="Wright S."/>
            <person name="Bruskiewich R."/>
            <person name="Bureau T."/>
            <person name="Miyao A."/>
            <person name="Hirochika H."/>
            <person name="Nishikawa T."/>
            <person name="Kadowaki K."/>
            <person name="Sugiura M."/>
            <person name="Burr B."/>
            <person name="Sasaki T."/>
        </authorList>
    </citation>
    <scope>NUCLEOTIDE SEQUENCE [LARGE SCALE GENOMIC DNA]</scope>
    <source>
        <strain evidence="5">cv. Nipponbare</strain>
    </source>
</reference>
<name>Q8RUB2_ORYSJ</name>
<organism evidence="3 5">
    <name type="scientific">Oryza sativa subsp. japonica</name>
    <name type="common">Rice</name>
    <dbReference type="NCBI Taxonomy" id="39947"/>
    <lineage>
        <taxon>Eukaryota</taxon>
        <taxon>Viridiplantae</taxon>
        <taxon>Streptophyta</taxon>
        <taxon>Embryophyta</taxon>
        <taxon>Tracheophyta</taxon>
        <taxon>Spermatophyta</taxon>
        <taxon>Magnoliopsida</taxon>
        <taxon>Liliopsida</taxon>
        <taxon>Poales</taxon>
        <taxon>Poaceae</taxon>
        <taxon>BOP clade</taxon>
        <taxon>Oryzoideae</taxon>
        <taxon>Oryzeae</taxon>
        <taxon>Oryzinae</taxon>
        <taxon>Oryza</taxon>
        <taxon>Oryza sativa</taxon>
    </lineage>
</organism>
<feature type="transmembrane region" description="Helical" evidence="2">
    <location>
        <begin position="284"/>
        <end position="312"/>
    </location>
</feature>
<sequence>MARSGSAAAVEAQDTVGGCDDEVACDGGGASNRWRPPPTRIRWRDGGGGRPPHGSGGGAATPLRGSCGIWPWWGRPSPNNLRWFPPPKLSKVGLFKGSHGRRPTLASLPADNSGGCPHHSHPLHKGPALIPNDNNLAQRAIVEDVVITHDPVTVTGAGGGSGHGDGDKDDGDGDDDGKAVTASVRVDKTRTGDLIIRLAKRVTTNGKEVQAAVHPLPQLIRSTPALASFNSLSVACRHAARRSTSPLTLAAAACVALAGPALVALAAAAAAAFVALAGRTLVTLAAAALVALATAAACVVLAGPALVAYVALTGRALSRSTPPPPLALCSRCLTRSANVSSLPGRMMPKKW</sequence>